<accession>A0A6P8AME9</accession>
<dbReference type="RefSeq" id="XP_030976075.1">
    <property type="nucleotide sequence ID" value="XM_031132395.1"/>
</dbReference>
<dbReference type="OrthoDB" id="5383526at2759"/>
<feature type="chain" id="PRO_5027694801" evidence="1">
    <location>
        <begin position="18"/>
        <end position="188"/>
    </location>
</feature>
<dbReference type="Proteomes" id="UP000515153">
    <property type="component" value="Unplaced"/>
</dbReference>
<protein>
    <submittedName>
        <fullName evidence="3">Uncharacterized protein</fullName>
    </submittedName>
</protein>
<evidence type="ECO:0000256" key="1">
    <source>
        <dbReference type="SAM" id="SignalP"/>
    </source>
</evidence>
<keyword evidence="1" id="KW-0732">Signal</keyword>
<organism evidence="2 3">
    <name type="scientific">Pyricularia grisea</name>
    <name type="common">Crabgrass-specific blast fungus</name>
    <name type="synonym">Magnaporthe grisea</name>
    <dbReference type="NCBI Taxonomy" id="148305"/>
    <lineage>
        <taxon>Eukaryota</taxon>
        <taxon>Fungi</taxon>
        <taxon>Dikarya</taxon>
        <taxon>Ascomycota</taxon>
        <taxon>Pezizomycotina</taxon>
        <taxon>Sordariomycetes</taxon>
        <taxon>Sordariomycetidae</taxon>
        <taxon>Magnaporthales</taxon>
        <taxon>Pyriculariaceae</taxon>
        <taxon>Pyricularia</taxon>
    </lineage>
</organism>
<reference evidence="3" key="1">
    <citation type="journal article" date="2019" name="Mol. Biol. Evol.">
        <title>Blast fungal genomes show frequent chromosomal changes, gene gains and losses, and effector gene turnover.</title>
        <authorList>
            <person name="Gomez Luciano L.B."/>
            <person name="Jason Tsai I."/>
            <person name="Chuma I."/>
            <person name="Tosa Y."/>
            <person name="Chen Y.H."/>
            <person name="Li J.Y."/>
            <person name="Li M.Y."/>
            <person name="Jade Lu M.Y."/>
            <person name="Nakayashiki H."/>
            <person name="Li W.H."/>
        </authorList>
    </citation>
    <scope>NUCLEOTIDE SEQUENCE</scope>
    <source>
        <strain evidence="3">NI907</strain>
    </source>
</reference>
<sequence>MKTFALFAAVLATAVTAVDIHLQNWGGCDDGGGGYICFNWNPDSCCSVNAGLFFASISFRAIPGEWNLQCRGHAGPNCGAIREQQDSGGRGYVCLGNGPFGGGGYGFNNKKKMVRGVPSGLAAREAESTGCVAPNVMYLADGTQYNYTAIVEAKLPVEELVALNQAGASVADIPESFAIFQLAEKLKL</sequence>
<evidence type="ECO:0000313" key="2">
    <source>
        <dbReference type="Proteomes" id="UP000515153"/>
    </source>
</evidence>
<reference evidence="3" key="2">
    <citation type="submission" date="2019-10" db="EMBL/GenBank/DDBJ databases">
        <authorList>
            <consortium name="NCBI Genome Project"/>
        </authorList>
    </citation>
    <scope>NUCLEOTIDE SEQUENCE</scope>
    <source>
        <strain evidence="3">NI907</strain>
    </source>
</reference>
<feature type="signal peptide" evidence="1">
    <location>
        <begin position="1"/>
        <end position="17"/>
    </location>
</feature>
<proteinExistence type="predicted"/>
<dbReference type="GeneID" id="41967298"/>
<reference evidence="3" key="3">
    <citation type="submission" date="2025-08" db="UniProtKB">
        <authorList>
            <consortium name="RefSeq"/>
        </authorList>
    </citation>
    <scope>IDENTIFICATION</scope>
    <source>
        <strain evidence="3">NI907</strain>
    </source>
</reference>
<gene>
    <name evidence="3" type="ORF">PgNI_12446</name>
</gene>
<name>A0A6P8AME9_PYRGI</name>
<evidence type="ECO:0000313" key="3">
    <source>
        <dbReference type="RefSeq" id="XP_030976075.1"/>
    </source>
</evidence>
<keyword evidence="2" id="KW-1185">Reference proteome</keyword>
<dbReference type="AlphaFoldDB" id="A0A6P8AME9"/>
<dbReference type="KEGG" id="pgri:PgNI_12446"/>